<organism evidence="1 2">
    <name type="scientific">Neurospora hispaniola</name>
    <dbReference type="NCBI Taxonomy" id="588809"/>
    <lineage>
        <taxon>Eukaryota</taxon>
        <taxon>Fungi</taxon>
        <taxon>Dikarya</taxon>
        <taxon>Ascomycota</taxon>
        <taxon>Pezizomycotina</taxon>
        <taxon>Sordariomycetes</taxon>
        <taxon>Sordariomycetidae</taxon>
        <taxon>Sordariales</taxon>
        <taxon>Sordariaceae</taxon>
        <taxon>Neurospora</taxon>
    </lineage>
</organism>
<evidence type="ECO:0000313" key="2">
    <source>
        <dbReference type="Proteomes" id="UP001285908"/>
    </source>
</evidence>
<keyword evidence="2" id="KW-1185">Reference proteome</keyword>
<dbReference type="AlphaFoldDB" id="A0AAJ0I679"/>
<proteinExistence type="predicted"/>
<dbReference type="RefSeq" id="XP_062691904.1">
    <property type="nucleotide sequence ID" value="XM_062837327.1"/>
</dbReference>
<dbReference type="EMBL" id="JAULSX010000005">
    <property type="protein sequence ID" value="KAK3490721.1"/>
    <property type="molecule type" value="Genomic_DNA"/>
</dbReference>
<evidence type="ECO:0000313" key="1">
    <source>
        <dbReference type="EMBL" id="KAK3490721.1"/>
    </source>
</evidence>
<protein>
    <submittedName>
        <fullName evidence="1">Uncharacterized protein</fullName>
    </submittedName>
</protein>
<name>A0AAJ0I679_9PEZI</name>
<reference evidence="1 2" key="1">
    <citation type="journal article" date="2023" name="Mol. Phylogenet. Evol.">
        <title>Genome-scale phylogeny and comparative genomics of the fungal order Sordariales.</title>
        <authorList>
            <person name="Hensen N."/>
            <person name="Bonometti L."/>
            <person name="Westerberg I."/>
            <person name="Brannstrom I.O."/>
            <person name="Guillou S."/>
            <person name="Cros-Aarteil S."/>
            <person name="Calhoun S."/>
            <person name="Haridas S."/>
            <person name="Kuo A."/>
            <person name="Mondo S."/>
            <person name="Pangilinan J."/>
            <person name="Riley R."/>
            <person name="LaButti K."/>
            <person name="Andreopoulos B."/>
            <person name="Lipzen A."/>
            <person name="Chen C."/>
            <person name="Yan M."/>
            <person name="Daum C."/>
            <person name="Ng V."/>
            <person name="Clum A."/>
            <person name="Steindorff A."/>
            <person name="Ohm R.A."/>
            <person name="Martin F."/>
            <person name="Silar P."/>
            <person name="Natvig D.O."/>
            <person name="Lalanne C."/>
            <person name="Gautier V."/>
            <person name="Ament-Velasquez S.L."/>
            <person name="Kruys A."/>
            <person name="Hutchinson M.I."/>
            <person name="Powell A.J."/>
            <person name="Barry K."/>
            <person name="Miller A.N."/>
            <person name="Grigoriev I.V."/>
            <person name="Debuchy R."/>
            <person name="Gladieux P."/>
            <person name="Hiltunen Thoren M."/>
            <person name="Johannesson H."/>
        </authorList>
    </citation>
    <scope>NUCLEOTIDE SEQUENCE [LARGE SCALE GENOMIC DNA]</scope>
    <source>
        <strain evidence="1 2">FGSC 10403</strain>
    </source>
</reference>
<comment type="caution">
    <text evidence="1">The sequence shown here is derived from an EMBL/GenBank/DDBJ whole genome shotgun (WGS) entry which is preliminary data.</text>
</comment>
<sequence>MSLLITRLTCHLQRCTAKCPSTTEERKNDSIIKRVLSCQASAGHFRQGKIWGFAVTHQRLAQHVGAASRSVGGF</sequence>
<gene>
    <name evidence="1" type="ORF">B0T23DRAFT_382350</name>
</gene>
<accession>A0AAJ0I679</accession>
<dbReference type="Proteomes" id="UP001285908">
    <property type="component" value="Unassembled WGS sequence"/>
</dbReference>
<dbReference type="GeneID" id="87874949"/>